<evidence type="ECO:0000256" key="2">
    <source>
        <dbReference type="SAM" id="SignalP"/>
    </source>
</evidence>
<reference evidence="4 5" key="1">
    <citation type="submission" date="2015-06" db="EMBL/GenBank/DDBJ databases">
        <authorList>
            <person name="Kim K.M."/>
        </authorList>
    </citation>
    <scope>NUCLEOTIDE SEQUENCE [LARGE SCALE GENOMIC DNA]</scope>
    <source>
        <strain evidence="4 5">KCTC 22370</strain>
    </source>
</reference>
<evidence type="ECO:0000313" key="4">
    <source>
        <dbReference type="EMBL" id="AKM07834.1"/>
    </source>
</evidence>
<keyword evidence="5" id="KW-1185">Reference proteome</keyword>
<dbReference type="STRING" id="543877.AM2010_1770"/>
<keyword evidence="1" id="KW-0472">Membrane</keyword>
<keyword evidence="1" id="KW-1133">Transmembrane helix</keyword>
<keyword evidence="2" id="KW-0732">Signal</keyword>
<protein>
    <submittedName>
        <fullName evidence="4">Beta-propeller domains of methanol dehydrogenase type</fullName>
    </submittedName>
</protein>
<proteinExistence type="predicted"/>
<dbReference type="Gene3D" id="3.10.310.50">
    <property type="match status" value="1"/>
</dbReference>
<dbReference type="EMBL" id="CP011805">
    <property type="protein sequence ID" value="AKM07834.1"/>
    <property type="molecule type" value="Genomic_DNA"/>
</dbReference>
<evidence type="ECO:0000313" key="5">
    <source>
        <dbReference type="Proteomes" id="UP000037643"/>
    </source>
</evidence>
<dbReference type="AlphaFoldDB" id="A0A0G3XB47"/>
<feature type="signal peptide" evidence="2">
    <location>
        <begin position="1"/>
        <end position="31"/>
    </location>
</feature>
<dbReference type="PANTHER" id="PTHR30373">
    <property type="entry name" value="UPF0603 PROTEIN YGCG"/>
    <property type="match status" value="1"/>
</dbReference>
<keyword evidence="1" id="KW-0812">Transmembrane</keyword>
<dbReference type="Proteomes" id="UP000037643">
    <property type="component" value="Chromosome"/>
</dbReference>
<evidence type="ECO:0000259" key="3">
    <source>
        <dbReference type="Pfam" id="PF04536"/>
    </source>
</evidence>
<dbReference type="RefSeq" id="WP_338047398.1">
    <property type="nucleotide sequence ID" value="NZ_CP011805.1"/>
</dbReference>
<dbReference type="KEGG" id="amx:AM2010_1770"/>
<dbReference type="PANTHER" id="PTHR30373:SF2">
    <property type="entry name" value="UPF0603 PROTEIN YGCG"/>
    <property type="match status" value="1"/>
</dbReference>
<dbReference type="Pfam" id="PF04536">
    <property type="entry name" value="TPM_phosphatase"/>
    <property type="match status" value="1"/>
</dbReference>
<feature type="domain" description="TPM" evidence="3">
    <location>
        <begin position="42"/>
        <end position="164"/>
    </location>
</feature>
<feature type="transmembrane region" description="Helical" evidence="1">
    <location>
        <begin position="189"/>
        <end position="210"/>
    </location>
</feature>
<gene>
    <name evidence="4" type="ORF">AM2010_1770</name>
</gene>
<accession>A0A0G3XB47</accession>
<name>A0A0G3XB47_9SPHN</name>
<evidence type="ECO:0000256" key="1">
    <source>
        <dbReference type="SAM" id="Phobius"/>
    </source>
</evidence>
<organism evidence="4 5">
    <name type="scientific">Pelagerythrobacter marensis</name>
    <dbReference type="NCBI Taxonomy" id="543877"/>
    <lineage>
        <taxon>Bacteria</taxon>
        <taxon>Pseudomonadati</taxon>
        <taxon>Pseudomonadota</taxon>
        <taxon>Alphaproteobacteria</taxon>
        <taxon>Sphingomonadales</taxon>
        <taxon>Erythrobacteraceae</taxon>
        <taxon>Pelagerythrobacter</taxon>
    </lineage>
</organism>
<dbReference type="InterPro" id="IPR007621">
    <property type="entry name" value="TPM_dom"/>
</dbReference>
<dbReference type="PATRIC" id="fig|543877.4.peg.1794"/>
<sequence>MTLAPSRAVREALRLLLILAAALGLALPAAGQDFPERGTAPVVDAANIIDEATEAELTQALTAFEQRNQRQFVIATIPDLQGYDISDYGYRLGREWALGDAENNDGIILIVAPNERRMRIEVGYGLEGIIPDGLAFEYVEEMKPYFRDGDYSAGIALGAQRVINQLELPPEEAAQVAAQAEQSRQSEGGFPFGALIWLAFLFIFFVLPMFGRGRRRRYRSGMGGVVGDIVLWEAGKAIARGLSDDDWGGGGGFGGFGGGGGGGFGGFSGGGGSFGGGGASGGW</sequence>
<feature type="chain" id="PRO_5005186118" evidence="2">
    <location>
        <begin position="32"/>
        <end position="283"/>
    </location>
</feature>